<evidence type="ECO:0000313" key="3">
    <source>
        <dbReference type="Proteomes" id="UP001341840"/>
    </source>
</evidence>
<comment type="caution">
    <text evidence="2">The sequence shown here is derived from an EMBL/GenBank/DDBJ whole genome shotgun (WGS) entry which is preliminary data.</text>
</comment>
<sequence>MADQDQQGILYTDHSGDERRRNQRPDRQQEYMDFNARATDGTGIGNGNVDSGVSKTDGLNLIRSFPAAEGFRAQSIGSNRAEPATIQNNADPITETLRRDWLN</sequence>
<reference evidence="2 3" key="1">
    <citation type="journal article" date="2023" name="Plants (Basel)">
        <title>Bridging the Gap: Combining Genomics and Transcriptomics Approaches to Understand Stylosanthes scabra, an Orphan Legume from the Brazilian Caatinga.</title>
        <authorList>
            <person name="Ferreira-Neto J.R.C."/>
            <person name="da Silva M.D."/>
            <person name="Binneck E."/>
            <person name="de Melo N.F."/>
            <person name="da Silva R.H."/>
            <person name="de Melo A.L.T.M."/>
            <person name="Pandolfi V."/>
            <person name="Bustamante F.O."/>
            <person name="Brasileiro-Vidal A.C."/>
            <person name="Benko-Iseppon A.M."/>
        </authorList>
    </citation>
    <scope>NUCLEOTIDE SEQUENCE [LARGE SCALE GENOMIC DNA]</scope>
    <source>
        <tissue evidence="2">Leaves</tissue>
    </source>
</reference>
<proteinExistence type="predicted"/>
<feature type="compositionally biased region" description="Basic and acidic residues" evidence="1">
    <location>
        <begin position="14"/>
        <end position="30"/>
    </location>
</feature>
<accession>A0ABU6ZJM4</accession>
<feature type="region of interest" description="Disordered" evidence="1">
    <location>
        <begin position="74"/>
        <end position="103"/>
    </location>
</feature>
<gene>
    <name evidence="2" type="ORF">PIB30_061531</name>
</gene>
<feature type="region of interest" description="Disordered" evidence="1">
    <location>
        <begin position="1"/>
        <end position="31"/>
    </location>
</feature>
<evidence type="ECO:0000313" key="2">
    <source>
        <dbReference type="EMBL" id="MED6222137.1"/>
    </source>
</evidence>
<organism evidence="2 3">
    <name type="scientific">Stylosanthes scabra</name>
    <dbReference type="NCBI Taxonomy" id="79078"/>
    <lineage>
        <taxon>Eukaryota</taxon>
        <taxon>Viridiplantae</taxon>
        <taxon>Streptophyta</taxon>
        <taxon>Embryophyta</taxon>
        <taxon>Tracheophyta</taxon>
        <taxon>Spermatophyta</taxon>
        <taxon>Magnoliopsida</taxon>
        <taxon>eudicotyledons</taxon>
        <taxon>Gunneridae</taxon>
        <taxon>Pentapetalae</taxon>
        <taxon>rosids</taxon>
        <taxon>fabids</taxon>
        <taxon>Fabales</taxon>
        <taxon>Fabaceae</taxon>
        <taxon>Papilionoideae</taxon>
        <taxon>50 kb inversion clade</taxon>
        <taxon>dalbergioids sensu lato</taxon>
        <taxon>Dalbergieae</taxon>
        <taxon>Pterocarpus clade</taxon>
        <taxon>Stylosanthes</taxon>
    </lineage>
</organism>
<name>A0ABU6ZJM4_9FABA</name>
<dbReference type="Proteomes" id="UP001341840">
    <property type="component" value="Unassembled WGS sequence"/>
</dbReference>
<dbReference type="EMBL" id="JASCZI010272419">
    <property type="protein sequence ID" value="MED6222137.1"/>
    <property type="molecule type" value="Genomic_DNA"/>
</dbReference>
<evidence type="ECO:0000256" key="1">
    <source>
        <dbReference type="SAM" id="MobiDB-lite"/>
    </source>
</evidence>
<protein>
    <submittedName>
        <fullName evidence="2">Uncharacterized protein</fullName>
    </submittedName>
</protein>
<keyword evidence="3" id="KW-1185">Reference proteome</keyword>